<evidence type="ECO:0000256" key="5">
    <source>
        <dbReference type="SAM" id="Phobius"/>
    </source>
</evidence>
<keyword evidence="7" id="KW-1185">Reference proteome</keyword>
<proteinExistence type="predicted"/>
<reference evidence="6 7" key="1">
    <citation type="submission" date="2024-01" db="EMBL/GenBank/DDBJ databases">
        <authorList>
            <person name="Allen C."/>
            <person name="Tagirdzhanova G."/>
        </authorList>
    </citation>
    <scope>NUCLEOTIDE SEQUENCE [LARGE SCALE GENOMIC DNA]</scope>
</reference>
<dbReference type="Gene3D" id="1.20.1250.20">
    <property type="entry name" value="MFS general substrate transporter like domains"/>
    <property type="match status" value="1"/>
</dbReference>
<dbReference type="Proteomes" id="UP001642405">
    <property type="component" value="Unassembled WGS sequence"/>
</dbReference>
<name>A0ABP0BL95_9PEZI</name>
<evidence type="ECO:0000256" key="2">
    <source>
        <dbReference type="ARBA" id="ARBA00022692"/>
    </source>
</evidence>
<protein>
    <submittedName>
        <fullName evidence="6">Maltose permease</fullName>
    </submittedName>
</protein>
<dbReference type="InterPro" id="IPR005828">
    <property type="entry name" value="MFS_sugar_transport-like"/>
</dbReference>
<keyword evidence="3 5" id="KW-1133">Transmembrane helix</keyword>
<evidence type="ECO:0000313" key="7">
    <source>
        <dbReference type="Proteomes" id="UP001642405"/>
    </source>
</evidence>
<dbReference type="PANTHER" id="PTHR48022">
    <property type="entry name" value="PLASTIDIC GLUCOSE TRANSPORTER 4"/>
    <property type="match status" value="1"/>
</dbReference>
<feature type="transmembrane region" description="Helical" evidence="5">
    <location>
        <begin position="101"/>
        <end position="124"/>
    </location>
</feature>
<feature type="transmembrane region" description="Helical" evidence="5">
    <location>
        <begin position="31"/>
        <end position="56"/>
    </location>
</feature>
<sequence length="207" mass="22436">MVAMCTNWGGNAINSQTGQFLELAGLHDQVWASPVFITGMMITSVFLISIGVLGCVKQTTSVSNAIDALLVVGTIVYILTVASCSYTIIGEVPSSNPRAKTIVLSLIAFNASGIIVNVLLPLMLTGGAWNLGAKTAFMFAATNTLLWIWCLFCLPMTKDRTFYEIDWLFNESGLSARKWRKAKVDGFDDGNGDTVAQHENIAVKLYN</sequence>
<keyword evidence="2 5" id="KW-0812">Transmembrane</keyword>
<organism evidence="6 7">
    <name type="scientific">Sporothrix curviconia</name>
    <dbReference type="NCBI Taxonomy" id="1260050"/>
    <lineage>
        <taxon>Eukaryota</taxon>
        <taxon>Fungi</taxon>
        <taxon>Dikarya</taxon>
        <taxon>Ascomycota</taxon>
        <taxon>Pezizomycotina</taxon>
        <taxon>Sordariomycetes</taxon>
        <taxon>Sordariomycetidae</taxon>
        <taxon>Ophiostomatales</taxon>
        <taxon>Ophiostomataceae</taxon>
        <taxon>Sporothrix</taxon>
    </lineage>
</organism>
<comment type="caution">
    <text evidence="6">The sequence shown here is derived from an EMBL/GenBank/DDBJ whole genome shotgun (WGS) entry which is preliminary data.</text>
</comment>
<keyword evidence="4 5" id="KW-0472">Membrane</keyword>
<evidence type="ECO:0000256" key="4">
    <source>
        <dbReference type="ARBA" id="ARBA00023136"/>
    </source>
</evidence>
<dbReference type="PANTHER" id="PTHR48022:SF2">
    <property type="entry name" value="PLASTIDIC GLUCOSE TRANSPORTER 4"/>
    <property type="match status" value="1"/>
</dbReference>
<dbReference type="InterPro" id="IPR036259">
    <property type="entry name" value="MFS_trans_sf"/>
</dbReference>
<evidence type="ECO:0000256" key="1">
    <source>
        <dbReference type="ARBA" id="ARBA00004141"/>
    </source>
</evidence>
<feature type="transmembrane region" description="Helical" evidence="5">
    <location>
        <begin position="68"/>
        <end position="89"/>
    </location>
</feature>
<dbReference type="Pfam" id="PF00083">
    <property type="entry name" value="Sugar_tr"/>
    <property type="match status" value="1"/>
</dbReference>
<comment type="subcellular location">
    <subcellularLocation>
        <location evidence="1">Membrane</location>
        <topology evidence="1">Multi-pass membrane protein</topology>
    </subcellularLocation>
</comment>
<dbReference type="InterPro" id="IPR050360">
    <property type="entry name" value="MFS_Sugar_Transporters"/>
</dbReference>
<dbReference type="EMBL" id="CAWUHB010000020">
    <property type="protein sequence ID" value="CAK7220404.1"/>
    <property type="molecule type" value="Genomic_DNA"/>
</dbReference>
<evidence type="ECO:0000313" key="6">
    <source>
        <dbReference type="EMBL" id="CAK7220404.1"/>
    </source>
</evidence>
<feature type="transmembrane region" description="Helical" evidence="5">
    <location>
        <begin position="136"/>
        <end position="157"/>
    </location>
</feature>
<evidence type="ECO:0000256" key="3">
    <source>
        <dbReference type="ARBA" id="ARBA00022989"/>
    </source>
</evidence>
<accession>A0ABP0BL95</accession>
<gene>
    <name evidence="6" type="primary">MAL1</name>
    <name evidence="6" type="ORF">SCUCBS95973_004142</name>
</gene>